<dbReference type="InterPro" id="IPR036514">
    <property type="entry name" value="SGNH_hydro_sf"/>
</dbReference>
<dbReference type="Gene3D" id="3.40.50.1110">
    <property type="entry name" value="SGNH hydrolase"/>
    <property type="match status" value="1"/>
</dbReference>
<organism evidence="3 4">
    <name type="scientific">Metamycoplasma hyosynoviae</name>
    <dbReference type="NCBI Taxonomy" id="29559"/>
    <lineage>
        <taxon>Bacteria</taxon>
        <taxon>Bacillati</taxon>
        <taxon>Mycoplasmatota</taxon>
        <taxon>Mycoplasmoidales</taxon>
        <taxon>Metamycoplasmataceae</taxon>
        <taxon>Metamycoplasma</taxon>
    </lineage>
</organism>
<dbReference type="EMBL" id="CP101127">
    <property type="protein sequence ID" value="UTO25773.1"/>
    <property type="molecule type" value="Genomic_DNA"/>
</dbReference>
<evidence type="ECO:0000256" key="1">
    <source>
        <dbReference type="SAM" id="MobiDB-lite"/>
    </source>
</evidence>
<gene>
    <name evidence="3" type="ORF">NMG93_02760</name>
</gene>
<feature type="region of interest" description="Disordered" evidence="1">
    <location>
        <begin position="118"/>
        <end position="141"/>
    </location>
</feature>
<proteinExistence type="predicted"/>
<dbReference type="InterPro" id="IPR001087">
    <property type="entry name" value="GDSL"/>
</dbReference>
<evidence type="ECO:0000313" key="3">
    <source>
        <dbReference type="EMBL" id="UTO25773.1"/>
    </source>
</evidence>
<reference evidence="3" key="1">
    <citation type="submission" date="2022-07" db="EMBL/GenBank/DDBJ databases">
        <title>Complete genome of Mycoplasma hyosynoviae B1.</title>
        <authorList>
            <person name="Spergser J."/>
        </authorList>
    </citation>
    <scope>NUCLEOTIDE SEQUENCE</scope>
    <source>
        <strain evidence="3">B1</strain>
    </source>
</reference>
<dbReference type="Proteomes" id="UP001059349">
    <property type="component" value="Chromosome"/>
</dbReference>
<dbReference type="SUPFAM" id="SSF52266">
    <property type="entry name" value="SGNH hydrolase"/>
    <property type="match status" value="1"/>
</dbReference>
<dbReference type="PROSITE" id="PS51257">
    <property type="entry name" value="PROKAR_LIPOPROTEIN"/>
    <property type="match status" value="1"/>
</dbReference>
<feature type="signal peptide" evidence="2">
    <location>
        <begin position="1"/>
        <end position="24"/>
    </location>
</feature>
<dbReference type="InterPro" id="IPR016024">
    <property type="entry name" value="ARM-type_fold"/>
</dbReference>
<dbReference type="Pfam" id="PF00657">
    <property type="entry name" value="Lipase_GDSL"/>
    <property type="match status" value="1"/>
</dbReference>
<protein>
    <submittedName>
        <fullName evidence="3">GDSL-type esterase/lipase family protein</fullName>
    </submittedName>
</protein>
<accession>A0A9Q9BSW1</accession>
<dbReference type="GO" id="GO:0016788">
    <property type="term" value="F:hydrolase activity, acting on ester bonds"/>
    <property type="evidence" value="ECO:0007669"/>
    <property type="project" value="InterPro"/>
</dbReference>
<name>A0A9Q9BSW1_9BACT</name>
<dbReference type="RefSeq" id="WP_254735250.1">
    <property type="nucleotide sequence ID" value="NZ_CP101127.1"/>
</dbReference>
<sequence>MSNSKINKKLLMILSSLGFTSATTTLLTMSCSCREDDLNKIAQNVKIHEIPNKSEIKASELTKDQVKFYNYDTLKYTCEVIRLESNNSQGTVDVYYQLKNKKTNNVSKLQKTTLNSFKLAQSPNPGGGEDQPNPPIIPSDPRQLEVQKSKNIIKKDERVRYLALGDSITAGFTGVLDKDYQGTLNPDGSLSGMSYPVYLAHFLNKDKANRVEKFNNFATSNSTILEWLDLLDTEYISANPDIFKNEESVYQHTFDGRYTDKTEFKKQLVKEIKESNLITLTLGANDFFRFFGELLRSTNISKIIEQVIAATQQGKPLDYGTLLSFYLEFIGKAKTEITARLKTLIQKISELNPKTNIAVFNYPAPFLRLLVSLYNFLPDDIKSMIKGKDIISFLISPLSEAIYSAVKAAAKPNVSFVNVFDSEFWAENQDKLTSIFLDLHPTTSGYKKLATDAFIKLTNSSISKANLKRFGWTESYLNDNANTHQQFIELNNEDYTSFYKSTFGTNKEDSLKKLYEEDAVYDSVKSHISLTHISRRFRSFTDAQITEIVISILTKSQRWSYLQELDPEANIPSFFKENGEAATFALVKWIKKSKYINDQLDNFQKLLIETDWDKDGIPGIKVLKKQHILELFSKTFFDKQNLLFLLKEFLASDFTKDFKDGFAKAIEGFIKNAFKSNKLDAVIEFIAAKFEDKYKNFIDKSDLVILLKEIFHSDNLPSFFGTSLKSILTAGNTELSSEETFNKITSFEGLIKLLFSNQDENSEIGKSFTKLFQEIIKKPNVNPVFVRVLNKFIKSNPQFAPLFEGIEADGIKNIIGAFTNVFIKFEDKFNVSTSLAKALMAEIAQNGLSFKFDKFKDVFIGEISQTFGSFEKALEILKLLADEQQLKDHKDVLKKLIENIIKFAEKSFKLKETIEKQEFFNKFLTKEQISTIYTKLVSSQNISKIADYFVNVLSVKDLDLTNVTTPKQLLQKILETPSVNPLDLLKDLIKSNLIDNTSITDVLAKILKQKFGSLPFMGYVSEQQISVLMRNFLTLCVNLDDKQHFLKRIILTVADILLDKTPSSESVYKRLYEALKTELFGTKEKVKSIIKDLLSEPIMQGGKTWIIKYLKGLNNAEITALLNDGSIEKLLKKLYDSDDIIDLSAETIFTIFSSLTFEDISSLDKTRIIKKIIGEGSTFYNSIPDKVVELIKKLIKETDNQKIIAAFVKSYLETKFPKLKGKITSENFEKFIKKIIEFVVETEDKHSALKNGIKWALRYFETNISSFDASKFIKDFAAKTTTKLLSMLKGNEDEFINKIFETLKEVLNLQDTTQQNFLTKFIWDLIPAGIKSNVSKFIDEDKFTHLFNQFIESNKAKELLTSLLKAMIKNVEGKMTSIKSFDNFIKVAFSDPEAYNETIKLVSDNLAEILNKSSIKGILKLVLKNLLPSGVNDDSTVGDIVNNFIPNSLKKLEQEFKLFEDISKAIISSISTNGFDLEKIKLVVFDKLISKIKNNEQEFVNKFFNVIKEVFGVTATQQSTFLDEFIWKLVPSEIKSKLGSDFTQEKLRYFINEFVLSDKIKEIFAKTLKAIVQNVDGKFATIKTFDEFIKQAFSNTDAFDEAITLISNNIEAIIKKPSVMGLLKSTIKGFTSLWIKIDDADIDKLILNLLPELAKKANTEFKLVEDILKVAITSLGINGFNITKLQETVFAKFKEKLDSLMDLKTLVKFINNNVALFKQPENLNIIKSILKANADSLVKKLPQSVSNYISESELINVLKSIFDNEKIYETIFDIIDKIDKDTTTYNGLLITNPLEILYKFVDKEKQYIKDKIKLIGKDFVSNSANQDVLVRLIKANFKEYTKIELSNEHDAFFKKLIQNMFDILNDIKVKNTPILDYMLDIILTNIREPQKISQKLLDPTFIQELYSVPFLVSILNQQQIKTSSDQVVKLFDEIFREFQKDDEKIETFLNKFKIVELINKDPATQSITKDFIKNTIKNEKLFPFIKAILLSIFTNSDKLQTAKRWIEVIRVVFENDTNELKSTFVEFVKAMLNDPNASLAKQIDVVLTKSWKDNPSLYRRNVIDNNQHTIEKFVDTFFKASIKENNLFTIIINNVFDKLKTVNVKAKDQMKEIKNKIILGAIKFVTKTGNEKAIHLPTLVGNYKDNIVTLFEHIDSAAFTNMINYVFDATIFNLDAGVYSFLFGGRFKTEATSHLQEIKNNVKSDRALFPLAFKSATINRLGKRRKRDTEDYQEIEDVKIEFQIGTGFELLSLISADKLIGSIFLPSISQFLNSVSTKKYSSKDELNKIIKKLPGYRATSRVYTALSVMLCSNMTADEFWMPKPNWWEFTKLAQYALGAYPENYISKGVEFAYKKILEKGDLKSKIKNLYNSSSDHKLIGLTSSINYDNHYFAGYADGKDSRTEEFRKWTNWSEDSITAYIVNYNKTENKHHNKHNIVLIAKMLQYGYLYKDMDKDNK</sequence>
<dbReference type="GeneID" id="75105399"/>
<evidence type="ECO:0000256" key="2">
    <source>
        <dbReference type="SAM" id="SignalP"/>
    </source>
</evidence>
<evidence type="ECO:0000313" key="4">
    <source>
        <dbReference type="Proteomes" id="UP001059349"/>
    </source>
</evidence>
<dbReference type="SUPFAM" id="SSF48371">
    <property type="entry name" value="ARM repeat"/>
    <property type="match status" value="1"/>
</dbReference>
<feature type="chain" id="PRO_5040236914" evidence="2">
    <location>
        <begin position="25"/>
        <end position="2458"/>
    </location>
</feature>
<keyword evidence="2" id="KW-0732">Signal</keyword>